<comment type="caution">
    <text evidence="10">The sequence shown here is derived from an EMBL/GenBank/DDBJ whole genome shotgun (WGS) entry which is preliminary data.</text>
</comment>
<evidence type="ECO:0000256" key="2">
    <source>
        <dbReference type="ARBA" id="ARBA00022679"/>
    </source>
</evidence>
<organism evidence="10">
    <name type="scientific">candidate division WOR-3 bacterium</name>
    <dbReference type="NCBI Taxonomy" id="2052148"/>
    <lineage>
        <taxon>Bacteria</taxon>
        <taxon>Bacteria division WOR-3</taxon>
    </lineage>
</organism>
<comment type="subcellular location">
    <subcellularLocation>
        <location evidence="8">Cytoplasm</location>
    </subcellularLocation>
</comment>
<proteinExistence type="inferred from homology"/>
<dbReference type="InterPro" id="IPR002582">
    <property type="entry name" value="ACPS"/>
</dbReference>
<dbReference type="InterPro" id="IPR008278">
    <property type="entry name" value="4-PPantetheinyl_Trfase_dom"/>
</dbReference>
<evidence type="ECO:0000256" key="5">
    <source>
        <dbReference type="ARBA" id="ARBA00022842"/>
    </source>
</evidence>
<dbReference type="EMBL" id="DSTT01000005">
    <property type="protein sequence ID" value="HFK24018.1"/>
    <property type="molecule type" value="Genomic_DNA"/>
</dbReference>
<comment type="function">
    <text evidence="8">Transfers the 4'-phosphopantetheine moiety from coenzyme A to a Ser of acyl-carrier-protein.</text>
</comment>
<feature type="binding site" evidence="8">
    <location>
        <position position="56"/>
    </location>
    <ligand>
        <name>Mg(2+)</name>
        <dbReference type="ChEBI" id="CHEBI:18420"/>
    </ligand>
</feature>
<comment type="catalytic activity">
    <reaction evidence="8">
        <text>apo-[ACP] + CoA = holo-[ACP] + adenosine 3',5'-bisphosphate + H(+)</text>
        <dbReference type="Rhea" id="RHEA:12068"/>
        <dbReference type="Rhea" id="RHEA-COMP:9685"/>
        <dbReference type="Rhea" id="RHEA-COMP:9690"/>
        <dbReference type="ChEBI" id="CHEBI:15378"/>
        <dbReference type="ChEBI" id="CHEBI:29999"/>
        <dbReference type="ChEBI" id="CHEBI:57287"/>
        <dbReference type="ChEBI" id="CHEBI:58343"/>
        <dbReference type="ChEBI" id="CHEBI:64479"/>
        <dbReference type="EC" id="2.7.8.7"/>
    </reaction>
</comment>
<evidence type="ECO:0000256" key="4">
    <source>
        <dbReference type="ARBA" id="ARBA00022832"/>
    </source>
</evidence>
<dbReference type="GO" id="GO:0008897">
    <property type="term" value="F:holo-[acyl-carrier-protein] synthase activity"/>
    <property type="evidence" value="ECO:0007669"/>
    <property type="project" value="UniProtKB-UniRule"/>
</dbReference>
<dbReference type="Gene3D" id="3.90.470.20">
    <property type="entry name" value="4'-phosphopantetheinyl transferase domain"/>
    <property type="match status" value="1"/>
</dbReference>
<dbReference type="SUPFAM" id="SSF56214">
    <property type="entry name" value="4'-phosphopantetheinyl transferase"/>
    <property type="match status" value="1"/>
</dbReference>
<dbReference type="NCBIfam" id="TIGR00556">
    <property type="entry name" value="pantethn_trn"/>
    <property type="match status" value="1"/>
</dbReference>
<reference evidence="10" key="1">
    <citation type="journal article" date="2020" name="mSystems">
        <title>Genome- and Community-Level Interaction Insights into Carbon Utilization and Element Cycling Functions of Hydrothermarchaeota in Hydrothermal Sediment.</title>
        <authorList>
            <person name="Zhou Z."/>
            <person name="Liu Y."/>
            <person name="Xu W."/>
            <person name="Pan J."/>
            <person name="Luo Z.H."/>
            <person name="Li M."/>
        </authorList>
    </citation>
    <scope>NUCLEOTIDE SEQUENCE [LARGE SCALE GENOMIC DNA]</scope>
    <source>
        <strain evidence="10">SpSt-464</strain>
    </source>
</reference>
<name>A0A7C3N670_UNCW3</name>
<evidence type="ECO:0000256" key="8">
    <source>
        <dbReference type="HAMAP-Rule" id="MF_00101"/>
    </source>
</evidence>
<dbReference type="AlphaFoldDB" id="A0A7C3N670"/>
<feature type="binding site" evidence="8">
    <location>
        <position position="8"/>
    </location>
    <ligand>
        <name>Mg(2+)</name>
        <dbReference type="ChEBI" id="CHEBI:18420"/>
    </ligand>
</feature>
<evidence type="ECO:0000256" key="7">
    <source>
        <dbReference type="ARBA" id="ARBA00023160"/>
    </source>
</evidence>
<dbReference type="HAMAP" id="MF_00101">
    <property type="entry name" value="AcpS"/>
    <property type="match status" value="1"/>
</dbReference>
<evidence type="ECO:0000256" key="6">
    <source>
        <dbReference type="ARBA" id="ARBA00023098"/>
    </source>
</evidence>
<evidence type="ECO:0000259" key="9">
    <source>
        <dbReference type="Pfam" id="PF01648"/>
    </source>
</evidence>
<dbReference type="GO" id="GO:0005737">
    <property type="term" value="C:cytoplasm"/>
    <property type="evidence" value="ECO:0007669"/>
    <property type="project" value="UniProtKB-SubCell"/>
</dbReference>
<keyword evidence="3 8" id="KW-0479">Metal-binding</keyword>
<keyword evidence="8" id="KW-0963">Cytoplasm</keyword>
<feature type="domain" description="4'-phosphopantetheinyl transferase" evidence="9">
    <location>
        <begin position="6"/>
        <end position="115"/>
    </location>
</feature>
<dbReference type="InterPro" id="IPR037143">
    <property type="entry name" value="4-PPantetheinyl_Trfase_dom_sf"/>
</dbReference>
<evidence type="ECO:0000256" key="3">
    <source>
        <dbReference type="ARBA" id="ARBA00022723"/>
    </source>
</evidence>
<accession>A0A7C3N670</accession>
<evidence type="ECO:0000313" key="10">
    <source>
        <dbReference type="EMBL" id="HFK24018.1"/>
    </source>
</evidence>
<keyword evidence="7 8" id="KW-0275">Fatty acid biosynthesis</keyword>
<gene>
    <name evidence="8 10" type="primary">acpS</name>
    <name evidence="10" type="ORF">ENS15_05140</name>
</gene>
<keyword evidence="2 8" id="KW-0808">Transferase</keyword>
<dbReference type="GO" id="GO:0000287">
    <property type="term" value="F:magnesium ion binding"/>
    <property type="evidence" value="ECO:0007669"/>
    <property type="project" value="UniProtKB-UniRule"/>
</dbReference>
<dbReference type="GO" id="GO:0006633">
    <property type="term" value="P:fatty acid biosynthetic process"/>
    <property type="evidence" value="ECO:0007669"/>
    <property type="project" value="UniProtKB-UniRule"/>
</dbReference>
<dbReference type="InterPro" id="IPR004568">
    <property type="entry name" value="Ppantetheine-prot_Trfase_dom"/>
</dbReference>
<evidence type="ECO:0000256" key="1">
    <source>
        <dbReference type="ARBA" id="ARBA00022516"/>
    </source>
</evidence>
<comment type="similarity">
    <text evidence="8">Belongs to the P-Pant transferase superfamily. AcpS family.</text>
</comment>
<keyword evidence="1 8" id="KW-0444">Lipid biosynthesis</keyword>
<comment type="cofactor">
    <cofactor evidence="8">
        <name>Mg(2+)</name>
        <dbReference type="ChEBI" id="CHEBI:18420"/>
    </cofactor>
</comment>
<sequence length="122" mass="13957">MRISNGIDIIEIERIRKKFERDLKFKEKIFTQKELKQVEGLEIEYIVLAGKWASKEAFSKALGTGIGKELDWKDIQISNDITGKPQVEVSKDIIEKYGIEEISLSISHIKDYAVASVVILFN</sequence>
<keyword evidence="6 8" id="KW-0443">Lipid metabolism</keyword>
<keyword evidence="5 8" id="KW-0460">Magnesium</keyword>
<protein>
    <recommendedName>
        <fullName evidence="8">Holo-[acyl-carrier-protein] synthase</fullName>
        <shortName evidence="8">Holo-ACP synthase</shortName>
        <ecNumber evidence="8">2.7.8.7</ecNumber>
    </recommendedName>
    <alternativeName>
        <fullName evidence="8">4'-phosphopantetheinyl transferase AcpS</fullName>
    </alternativeName>
</protein>
<dbReference type="EC" id="2.7.8.7" evidence="8"/>
<keyword evidence="4 8" id="KW-0276">Fatty acid metabolism</keyword>
<dbReference type="NCBIfam" id="TIGR00516">
    <property type="entry name" value="acpS"/>
    <property type="match status" value="1"/>
</dbReference>
<dbReference type="Pfam" id="PF01648">
    <property type="entry name" value="ACPS"/>
    <property type="match status" value="1"/>
</dbReference>